<dbReference type="PANTHER" id="PTHR33144:SF55">
    <property type="entry name" value="CHROMATIN REMODELER BROMODOMAIN FAMILY"/>
    <property type="match status" value="1"/>
</dbReference>
<name>A0ABR0WK67_REHGL</name>
<gene>
    <name evidence="3" type="ORF">DH2020_018865</name>
</gene>
<dbReference type="Pfam" id="PF03017">
    <property type="entry name" value="Transposase_23"/>
    <property type="match status" value="1"/>
</dbReference>
<dbReference type="PANTHER" id="PTHR33144">
    <property type="entry name" value="OS10G0409366 PROTEIN-RELATED"/>
    <property type="match status" value="1"/>
</dbReference>
<comment type="caution">
    <text evidence="3">The sequence shown here is derived from an EMBL/GenBank/DDBJ whole genome shotgun (WGS) entry which is preliminary data.</text>
</comment>
<evidence type="ECO:0000313" key="4">
    <source>
        <dbReference type="Proteomes" id="UP001318860"/>
    </source>
</evidence>
<feature type="region of interest" description="Disordered" evidence="1">
    <location>
        <begin position="207"/>
        <end position="228"/>
    </location>
</feature>
<accession>A0ABR0WK67</accession>
<evidence type="ECO:0000259" key="2">
    <source>
        <dbReference type="Pfam" id="PF03017"/>
    </source>
</evidence>
<reference evidence="3 4" key="1">
    <citation type="journal article" date="2021" name="Comput. Struct. Biotechnol. J.">
        <title>De novo genome assembly of the potent medicinal plant Rehmannia glutinosa using nanopore technology.</title>
        <authorList>
            <person name="Ma L."/>
            <person name="Dong C."/>
            <person name="Song C."/>
            <person name="Wang X."/>
            <person name="Zheng X."/>
            <person name="Niu Y."/>
            <person name="Chen S."/>
            <person name="Feng W."/>
        </authorList>
    </citation>
    <scope>NUCLEOTIDE SEQUENCE [LARGE SCALE GENOMIC DNA]</scope>
    <source>
        <strain evidence="3">DH-2019</strain>
    </source>
</reference>
<evidence type="ECO:0000313" key="3">
    <source>
        <dbReference type="EMBL" id="KAK6147953.1"/>
    </source>
</evidence>
<dbReference type="InterPro" id="IPR004264">
    <property type="entry name" value="Transposase_23"/>
</dbReference>
<organism evidence="3 4">
    <name type="scientific">Rehmannia glutinosa</name>
    <name type="common">Chinese foxglove</name>
    <dbReference type="NCBI Taxonomy" id="99300"/>
    <lineage>
        <taxon>Eukaryota</taxon>
        <taxon>Viridiplantae</taxon>
        <taxon>Streptophyta</taxon>
        <taxon>Embryophyta</taxon>
        <taxon>Tracheophyta</taxon>
        <taxon>Spermatophyta</taxon>
        <taxon>Magnoliopsida</taxon>
        <taxon>eudicotyledons</taxon>
        <taxon>Gunneridae</taxon>
        <taxon>Pentapetalae</taxon>
        <taxon>asterids</taxon>
        <taxon>lamiids</taxon>
        <taxon>Lamiales</taxon>
        <taxon>Orobanchaceae</taxon>
        <taxon>Rehmannieae</taxon>
        <taxon>Rehmannia</taxon>
    </lineage>
</organism>
<evidence type="ECO:0000256" key="1">
    <source>
        <dbReference type="SAM" id="MobiDB-lite"/>
    </source>
</evidence>
<protein>
    <recommendedName>
        <fullName evidence="2">Transposase Tnp1/En/Spm-like domain-containing protein</fullName>
    </recommendedName>
</protein>
<dbReference type="EMBL" id="JABTTQ020000010">
    <property type="protein sequence ID" value="KAK6147953.1"/>
    <property type="molecule type" value="Genomic_DNA"/>
</dbReference>
<sequence length="382" mass="43611">MLSSPIHICLNESDATRVPPIVIEQNRTDFRATSGMNSTEQDDFLDIGIEIDNATQSVGNKRKRVREPTFMPKIWGQQSDEVTPVSFNDLGQPNDEKSASTLAHCLGSIARNGRFCPLHYKDWRLMPYSYKDEMLKIVKAKFSIPTGNETYILKSINKKWRSWKSFVKASKFDPNVPMEQQLSSKPDRVEDEQYKALIEHWMSDKSKEQMEQLEEHEQGEHELESSNEVDCIHKSNDKFEKVMGKDKNGHVRMYGLGVSRSDIHGPLPSCDASYRLAMEYKEKYDVAIEYKKKYDALSAKVHSRVVLKSLENINEIVASGYVSSMNSIRVNGEELGSGWCEITVQYHMRNDVHLIKPYDHIQTIGDSLGAPVAWPLSLVFAN</sequence>
<keyword evidence="4" id="KW-1185">Reference proteome</keyword>
<feature type="domain" description="Transposase Tnp1/En/Spm-like" evidence="2">
    <location>
        <begin position="305"/>
        <end position="368"/>
    </location>
</feature>
<dbReference type="Proteomes" id="UP001318860">
    <property type="component" value="Unassembled WGS sequence"/>
</dbReference>
<proteinExistence type="predicted"/>